<evidence type="ECO:0000256" key="1">
    <source>
        <dbReference type="SAM" id="MobiDB-lite"/>
    </source>
</evidence>
<accession>A0A2P8F6F7</accession>
<organism evidence="2 3">
    <name type="scientific">Shimia abyssi</name>
    <dbReference type="NCBI Taxonomy" id="1662395"/>
    <lineage>
        <taxon>Bacteria</taxon>
        <taxon>Pseudomonadati</taxon>
        <taxon>Pseudomonadota</taxon>
        <taxon>Alphaproteobacteria</taxon>
        <taxon>Rhodobacterales</taxon>
        <taxon>Roseobacteraceae</taxon>
    </lineage>
</organism>
<evidence type="ECO:0008006" key="4">
    <source>
        <dbReference type="Google" id="ProtNLM"/>
    </source>
</evidence>
<protein>
    <recommendedName>
        <fullName evidence="4">Type II restriction endonuclease subunit M</fullName>
    </recommendedName>
</protein>
<gene>
    <name evidence="2" type="ORF">CLV88_11973</name>
</gene>
<feature type="region of interest" description="Disordered" evidence="1">
    <location>
        <begin position="320"/>
        <end position="341"/>
    </location>
</feature>
<name>A0A2P8F6F7_9RHOB</name>
<dbReference type="AlphaFoldDB" id="A0A2P8F6F7"/>
<evidence type="ECO:0000313" key="3">
    <source>
        <dbReference type="Proteomes" id="UP000240418"/>
    </source>
</evidence>
<proteinExistence type="predicted"/>
<comment type="caution">
    <text evidence="2">The sequence shown here is derived from an EMBL/GenBank/DDBJ whole genome shotgun (WGS) entry which is preliminary data.</text>
</comment>
<dbReference type="EMBL" id="PYGJ01000019">
    <property type="protein sequence ID" value="PSL17300.1"/>
    <property type="molecule type" value="Genomic_DNA"/>
</dbReference>
<dbReference type="OrthoDB" id="9806213at2"/>
<keyword evidence="3" id="KW-1185">Reference proteome</keyword>
<dbReference type="RefSeq" id="WP_106610211.1">
    <property type="nucleotide sequence ID" value="NZ_PYGJ01000019.1"/>
</dbReference>
<sequence>MTVFLRLMGETEKETALRECCIAVRTGNLDPKIFEVEPSSFRSVPGAPFAYWVSDTMRELFARFPRFQSGGRIAASGGKTLDDFRFIRAAWEVPSTCQTSWKTFAKGGIFSPYYADVFLRLSWHRNGDSLKAYLVDYRKSRGWSPNWTAELHSANHYFRPGITWPRRTNGLSFRAMPKGSIFGDKGPAVLTTNDDQADLLFLMGILNSKAFAILVSLQLARTELAQSFEVGVVQNTPVPECSDLEKQKLVVAAKRAWSCKRSLDYVQETSSAFQLPAALQPRLGHYDQPGIEVELSKIQTNIDEIVFGLYGLNEEDRAAALSSSGTADENDNDEAVGADVSKDDNGAEAVDVTEGLLSWAAGVAFGRFDWRLATGERTAPSEPEPFDPLPAKSPGMLPDDAVPFHPHSGILVDDQGHSEDLARLIEEVLARIDESLPTDVRRWIQRDFFSYHLRQYSKRPRKAPIYWPISTSSGSYTLWLYYPSLTDQTLFTAINDFIEPKLEQVGQDVSALRNKGTARSAADERSFEKFLSLEAELRELREALLEIAPSYHPNHDDGVQITSAPLWRHFRHTAWRNALKATWEKLESGDYEWAHLAMVYWPDRVREKCKTDKSLAIAHNLEALYEEPEAGGAS</sequence>
<reference evidence="2 3" key="1">
    <citation type="submission" date="2018-03" db="EMBL/GenBank/DDBJ databases">
        <title>Genomic Encyclopedia of Archaeal and Bacterial Type Strains, Phase II (KMG-II): from individual species to whole genera.</title>
        <authorList>
            <person name="Goeker M."/>
        </authorList>
    </citation>
    <scope>NUCLEOTIDE SEQUENCE [LARGE SCALE GENOMIC DNA]</scope>
    <source>
        <strain evidence="2 3">DSM 100673</strain>
    </source>
</reference>
<dbReference type="Proteomes" id="UP000240418">
    <property type="component" value="Unassembled WGS sequence"/>
</dbReference>
<evidence type="ECO:0000313" key="2">
    <source>
        <dbReference type="EMBL" id="PSL17300.1"/>
    </source>
</evidence>